<keyword evidence="1" id="KW-1133">Transmembrane helix</keyword>
<gene>
    <name evidence="2" type="ORF">NAV_LOCUS7638</name>
</gene>
<proteinExistence type="predicted"/>
<evidence type="ECO:0000256" key="1">
    <source>
        <dbReference type="SAM" id="Phobius"/>
    </source>
</evidence>
<dbReference type="AlphaFoldDB" id="A0A498SS05"/>
<reference evidence="2 3" key="1">
    <citation type="submission" date="2018-08" db="EMBL/GenBank/DDBJ databases">
        <authorList>
            <person name="Laetsch R D."/>
            <person name="Stevens L."/>
            <person name="Kumar S."/>
            <person name="Blaxter L. M."/>
        </authorList>
    </citation>
    <scope>NUCLEOTIDE SEQUENCE [LARGE SCALE GENOMIC DNA]</scope>
</reference>
<feature type="transmembrane region" description="Helical" evidence="1">
    <location>
        <begin position="73"/>
        <end position="93"/>
    </location>
</feature>
<evidence type="ECO:0000313" key="3">
    <source>
        <dbReference type="Proteomes" id="UP000276991"/>
    </source>
</evidence>
<protein>
    <recommendedName>
        <fullName evidence="4">Laminin EGF-like domain-containing protein</fullName>
    </recommendedName>
</protein>
<keyword evidence="3" id="KW-1185">Reference proteome</keyword>
<evidence type="ECO:0008006" key="4">
    <source>
        <dbReference type="Google" id="ProtNLM"/>
    </source>
</evidence>
<keyword evidence="1" id="KW-0472">Membrane</keyword>
<evidence type="ECO:0000313" key="2">
    <source>
        <dbReference type="EMBL" id="VBB32847.1"/>
    </source>
</evidence>
<keyword evidence="1" id="KW-0812">Transmembrane</keyword>
<name>A0A498SS05_ACAVI</name>
<organism evidence="2 3">
    <name type="scientific">Acanthocheilonema viteae</name>
    <name type="common">Filarial nematode worm</name>
    <name type="synonym">Dipetalonema viteae</name>
    <dbReference type="NCBI Taxonomy" id="6277"/>
    <lineage>
        <taxon>Eukaryota</taxon>
        <taxon>Metazoa</taxon>
        <taxon>Ecdysozoa</taxon>
        <taxon>Nematoda</taxon>
        <taxon>Chromadorea</taxon>
        <taxon>Rhabditida</taxon>
        <taxon>Spirurina</taxon>
        <taxon>Spiruromorpha</taxon>
        <taxon>Filarioidea</taxon>
        <taxon>Onchocercidae</taxon>
        <taxon>Acanthocheilonema</taxon>
    </lineage>
</organism>
<dbReference type="STRING" id="6277.A0A498SS05"/>
<accession>A0A498SS05</accession>
<dbReference type="EMBL" id="UPTC01001971">
    <property type="protein sequence ID" value="VBB32847.1"/>
    <property type="molecule type" value="Genomic_DNA"/>
</dbReference>
<sequence length="164" mass="19598">MSADVIMANGNMEDINNKSESCVCPARFAGTHCDRCSQKGPKIRPYPECNIDITKSKAKQQRQETETQFRLRLTIMAATSFLLLFLVITMIFFHRRRIYKRQRSGRENLRQREYEIRKTILEKAARTTECLNVEPRTEYIEEEDRNRRNCWNHIKTNRRLSYFL</sequence>
<dbReference type="Proteomes" id="UP000276991">
    <property type="component" value="Unassembled WGS sequence"/>
</dbReference>
<dbReference type="OrthoDB" id="6130531at2759"/>